<sequence>MVSDMRALVGNTPLYELKKIAPRENVKIYAKLEFLNLGGSIKDRLGFHIIEQALASGKLQRGGTVIEPTAGNTAIGLALAGIYFGVNVMVVVPDGFSVEKQVTAAALGAEIVLTPKAQGMKGAIAKAQALHQQLEDSYFPNQFANEWNPATYYHTLGPEISNELDALDYFVAGAGTAGTFMGTSRYLKEQFSHIKTAIVEPEGSIINGGLAGPHRTEGIGMELFPPFFTTDLFDEVYTISDDAAFLRVKQLASQEGLLVGSSSGAALDACLQIAEQTTGPLTIVTIFPDSSDRYLTKNIFGGQSNA</sequence>
<proteinExistence type="inferred from homology"/>
<dbReference type="Pfam" id="PF00291">
    <property type="entry name" value="PALP"/>
    <property type="match status" value="1"/>
</dbReference>
<reference evidence="11" key="1">
    <citation type="submission" date="2014-07" db="EMBL/GenBank/DDBJ databases">
        <authorList>
            <person name="Urmite Genomes Urmite Genomes"/>
        </authorList>
    </citation>
    <scope>NUCLEOTIDE SEQUENCE</scope>
    <source>
        <strain evidence="11">13S34_air</strain>
    </source>
</reference>
<dbReference type="EMBL" id="LN483074">
    <property type="protein sequence ID" value="CEA01440.1"/>
    <property type="molecule type" value="Genomic_DNA"/>
</dbReference>
<keyword evidence="8" id="KW-0198">Cysteine biosynthesis</keyword>
<comment type="catalytic activity">
    <reaction evidence="9">
        <text>O-acetyl-L-serine + hydrogen sulfide = L-cysteine + acetate</text>
        <dbReference type="Rhea" id="RHEA:14829"/>
        <dbReference type="ChEBI" id="CHEBI:29919"/>
        <dbReference type="ChEBI" id="CHEBI:30089"/>
        <dbReference type="ChEBI" id="CHEBI:35235"/>
        <dbReference type="ChEBI" id="CHEBI:58340"/>
        <dbReference type="EC" id="2.5.1.47"/>
    </reaction>
</comment>
<gene>
    <name evidence="11" type="primary">mccA</name>
    <name evidence="11" type="ORF">BN1050_00910</name>
</gene>
<keyword evidence="7" id="KW-0663">Pyridoxal phosphate</keyword>
<accession>A0A078M534</accession>
<comment type="pathway">
    <text evidence="2">Amino-acid biosynthesis; L-cysteine biosynthesis; L-cysteine from L-serine: step 2/2.</text>
</comment>
<dbReference type="InterPro" id="IPR036052">
    <property type="entry name" value="TrpB-like_PALP_sf"/>
</dbReference>
<evidence type="ECO:0000256" key="1">
    <source>
        <dbReference type="ARBA" id="ARBA00001933"/>
    </source>
</evidence>
<keyword evidence="5" id="KW-0028">Amino-acid biosynthesis</keyword>
<dbReference type="SUPFAM" id="SSF53686">
    <property type="entry name" value="Tryptophan synthase beta subunit-like PLP-dependent enzymes"/>
    <property type="match status" value="1"/>
</dbReference>
<evidence type="ECO:0000256" key="6">
    <source>
        <dbReference type="ARBA" id="ARBA00022679"/>
    </source>
</evidence>
<evidence type="ECO:0000259" key="10">
    <source>
        <dbReference type="Pfam" id="PF00291"/>
    </source>
</evidence>
<evidence type="ECO:0000256" key="2">
    <source>
        <dbReference type="ARBA" id="ARBA00004962"/>
    </source>
</evidence>
<dbReference type="AlphaFoldDB" id="A0A078M534"/>
<dbReference type="GO" id="GO:0004124">
    <property type="term" value="F:cysteine synthase activity"/>
    <property type="evidence" value="ECO:0007669"/>
    <property type="project" value="UniProtKB-EC"/>
</dbReference>
<dbReference type="EC" id="2.5.1.47" evidence="4"/>
<name>A0A078M534_9BACL</name>
<organism evidence="11">
    <name type="scientific">Metalysinibacillus saudimassiliensis</name>
    <dbReference type="NCBI Taxonomy" id="1461583"/>
    <lineage>
        <taxon>Bacteria</taxon>
        <taxon>Bacillati</taxon>
        <taxon>Bacillota</taxon>
        <taxon>Bacilli</taxon>
        <taxon>Bacillales</taxon>
        <taxon>Caryophanaceae</taxon>
        <taxon>Metalysinibacillus</taxon>
    </lineage>
</organism>
<keyword evidence="6" id="KW-0808">Transferase</keyword>
<evidence type="ECO:0000256" key="4">
    <source>
        <dbReference type="ARBA" id="ARBA00012681"/>
    </source>
</evidence>
<dbReference type="HOGENOM" id="CLU_021018_1_0_9"/>
<dbReference type="PANTHER" id="PTHR10314">
    <property type="entry name" value="CYSTATHIONINE BETA-SYNTHASE"/>
    <property type="match status" value="1"/>
</dbReference>
<evidence type="ECO:0000256" key="9">
    <source>
        <dbReference type="ARBA" id="ARBA00047931"/>
    </source>
</evidence>
<comment type="similarity">
    <text evidence="3">Belongs to the cysteine synthase/cystathionine beta-synthase family.</text>
</comment>
<dbReference type="InterPro" id="IPR050214">
    <property type="entry name" value="Cys_Synth/Cystath_Beta-Synth"/>
</dbReference>
<evidence type="ECO:0000256" key="7">
    <source>
        <dbReference type="ARBA" id="ARBA00022898"/>
    </source>
</evidence>
<dbReference type="Gene3D" id="3.40.50.1100">
    <property type="match status" value="2"/>
</dbReference>
<protein>
    <recommendedName>
        <fullName evidence="4">cysteine synthase</fullName>
        <ecNumber evidence="4">2.5.1.47</ecNumber>
    </recommendedName>
</protein>
<dbReference type="PATRIC" id="fig|1461583.4.peg.870"/>
<evidence type="ECO:0000256" key="3">
    <source>
        <dbReference type="ARBA" id="ARBA00007103"/>
    </source>
</evidence>
<evidence type="ECO:0000313" key="11">
    <source>
        <dbReference type="EMBL" id="CEA01440.1"/>
    </source>
</evidence>
<evidence type="ECO:0000256" key="8">
    <source>
        <dbReference type="ARBA" id="ARBA00023192"/>
    </source>
</evidence>
<feature type="domain" description="Tryptophan synthase beta chain-like PALP" evidence="10">
    <location>
        <begin position="8"/>
        <end position="289"/>
    </location>
</feature>
<comment type="cofactor">
    <cofactor evidence="1">
        <name>pyridoxal 5'-phosphate</name>
        <dbReference type="ChEBI" id="CHEBI:597326"/>
    </cofactor>
</comment>
<dbReference type="InterPro" id="IPR001926">
    <property type="entry name" value="TrpB-like_PALP"/>
</dbReference>
<dbReference type="CDD" id="cd01561">
    <property type="entry name" value="CBS_like"/>
    <property type="match status" value="1"/>
</dbReference>
<evidence type="ECO:0000256" key="5">
    <source>
        <dbReference type="ARBA" id="ARBA00022605"/>
    </source>
</evidence>
<dbReference type="FunFam" id="3.40.50.1100:FF:000006">
    <property type="entry name" value="Cysteine synthase"/>
    <property type="match status" value="1"/>
</dbReference>